<keyword evidence="3" id="KW-0464">Manganese</keyword>
<evidence type="ECO:0000256" key="2">
    <source>
        <dbReference type="ARBA" id="ARBA00022801"/>
    </source>
</evidence>
<keyword evidence="6" id="KW-1185">Reference proteome</keyword>
<evidence type="ECO:0000313" key="6">
    <source>
        <dbReference type="Proteomes" id="UP001201701"/>
    </source>
</evidence>
<reference evidence="5 6" key="1">
    <citation type="submission" date="2022-02" db="EMBL/GenBank/DDBJ databases">
        <title>Draft genome sequence of Mezorhizobium retamae strain IRAMC:0171 isolated from Retama raetam nodules.</title>
        <authorList>
            <person name="Bengaied R."/>
            <person name="Sbissi I."/>
            <person name="Huber K."/>
            <person name="Ghodbane F."/>
            <person name="Nouioui I."/>
            <person name="Tarhouni M."/>
            <person name="Gtari M."/>
        </authorList>
    </citation>
    <scope>NUCLEOTIDE SEQUENCE [LARGE SCALE GENOMIC DNA]</scope>
    <source>
        <strain evidence="5 6">IRAMC:0171</strain>
    </source>
</reference>
<gene>
    <name evidence="5" type="ORF">L4923_03910</name>
</gene>
<dbReference type="InterPro" id="IPR023696">
    <property type="entry name" value="Ureohydrolase_dom_sf"/>
</dbReference>
<evidence type="ECO:0000256" key="1">
    <source>
        <dbReference type="ARBA" id="ARBA00022723"/>
    </source>
</evidence>
<keyword evidence="1" id="KW-0479">Metal-binding</keyword>
<comment type="similarity">
    <text evidence="4">Belongs to the arginase family.</text>
</comment>
<keyword evidence="2" id="KW-0378">Hydrolase</keyword>
<evidence type="ECO:0000256" key="3">
    <source>
        <dbReference type="ARBA" id="ARBA00023211"/>
    </source>
</evidence>
<dbReference type="PROSITE" id="PS51409">
    <property type="entry name" value="ARGINASE_2"/>
    <property type="match status" value="1"/>
</dbReference>
<organism evidence="5 6">
    <name type="scientific">Mesorhizobium retamae</name>
    <dbReference type="NCBI Taxonomy" id="2912854"/>
    <lineage>
        <taxon>Bacteria</taxon>
        <taxon>Pseudomonadati</taxon>
        <taxon>Pseudomonadota</taxon>
        <taxon>Alphaproteobacteria</taxon>
        <taxon>Hyphomicrobiales</taxon>
        <taxon>Phyllobacteriaceae</taxon>
        <taxon>Mesorhizobium</taxon>
    </lineage>
</organism>
<dbReference type="Proteomes" id="UP001201701">
    <property type="component" value="Unassembled WGS sequence"/>
</dbReference>
<sequence>MIRTLSLVGAPSSAGAYAPGQEKAPAAFRRNGLVPALMEYGLHVNDRGDTPGFRWRPDHQRPKAMNLDAVQRTAAAVADKVGGALANGEAVFVLGGDCTVELGTVAGALRDEPSVGLIYIDFDVDLNSPATSDGALDWTGVAHLLDLPDTEAALSGLGPRRPMLSPADVLYFASENITPAENKAVDALRLERIGLAEVEEDPIGAARRAVDWGARHKRLLIHLDVDVLNFTDFPIAENTRRCDGLSFEALSAALAPLVAAPNWRALTITEVNPDHTPNEREAFGRLIAMLSEALSA</sequence>
<dbReference type="InterPro" id="IPR006035">
    <property type="entry name" value="Ureohydrolase"/>
</dbReference>
<name>A0ABS9Q9S4_9HYPH</name>
<dbReference type="Pfam" id="PF00491">
    <property type="entry name" value="Arginase"/>
    <property type="match status" value="1"/>
</dbReference>
<dbReference type="PANTHER" id="PTHR43782">
    <property type="entry name" value="ARGINASE"/>
    <property type="match status" value="1"/>
</dbReference>
<dbReference type="PANTHER" id="PTHR43782:SF3">
    <property type="entry name" value="ARGINASE"/>
    <property type="match status" value="1"/>
</dbReference>
<protein>
    <submittedName>
        <fullName evidence="5">Arginase family protein</fullName>
    </submittedName>
</protein>
<accession>A0ABS9Q9S4</accession>
<comment type="caution">
    <text evidence="5">The sequence shown here is derived from an EMBL/GenBank/DDBJ whole genome shotgun (WGS) entry which is preliminary data.</text>
</comment>
<dbReference type="EMBL" id="JAKREW010000002">
    <property type="protein sequence ID" value="MCG7504157.1"/>
    <property type="molecule type" value="Genomic_DNA"/>
</dbReference>
<dbReference type="Gene3D" id="3.40.800.10">
    <property type="entry name" value="Ureohydrolase domain"/>
    <property type="match status" value="1"/>
</dbReference>
<dbReference type="SUPFAM" id="SSF52768">
    <property type="entry name" value="Arginase/deacetylase"/>
    <property type="match status" value="1"/>
</dbReference>
<proteinExistence type="inferred from homology"/>
<evidence type="ECO:0000313" key="5">
    <source>
        <dbReference type="EMBL" id="MCG7504157.1"/>
    </source>
</evidence>
<evidence type="ECO:0000256" key="4">
    <source>
        <dbReference type="PROSITE-ProRule" id="PRU00742"/>
    </source>
</evidence>